<dbReference type="AlphaFoldDB" id="A0A224XUQ2"/>
<reference evidence="2" key="1">
    <citation type="journal article" date="2018" name="PLoS Negl. Trop. Dis.">
        <title>An insight into the salivary gland and fat body transcriptome of Panstrongylus lignarius (Hemiptera: Heteroptera), the main vector of Chagas disease in Peru.</title>
        <authorList>
            <person name="Nevoa J.C."/>
            <person name="Mendes M.T."/>
            <person name="da Silva M.V."/>
            <person name="Soares S.C."/>
            <person name="Oliveira C.J.F."/>
            <person name="Ribeiro J.M.C."/>
        </authorList>
    </citation>
    <scope>NUCLEOTIDE SEQUENCE</scope>
</reference>
<evidence type="ECO:0000313" key="2">
    <source>
        <dbReference type="EMBL" id="JAW16276.1"/>
    </source>
</evidence>
<organism evidence="2">
    <name type="scientific">Panstrongylus lignarius</name>
    <dbReference type="NCBI Taxonomy" id="156445"/>
    <lineage>
        <taxon>Eukaryota</taxon>
        <taxon>Metazoa</taxon>
        <taxon>Ecdysozoa</taxon>
        <taxon>Arthropoda</taxon>
        <taxon>Hexapoda</taxon>
        <taxon>Insecta</taxon>
        <taxon>Pterygota</taxon>
        <taxon>Neoptera</taxon>
        <taxon>Paraneoptera</taxon>
        <taxon>Hemiptera</taxon>
        <taxon>Heteroptera</taxon>
        <taxon>Panheteroptera</taxon>
        <taxon>Cimicomorpha</taxon>
        <taxon>Reduviidae</taxon>
        <taxon>Triatominae</taxon>
        <taxon>Panstrongylus</taxon>
    </lineage>
</organism>
<feature type="signal peptide" evidence="1">
    <location>
        <begin position="1"/>
        <end position="30"/>
    </location>
</feature>
<protein>
    <recommendedName>
        <fullName evidence="3">Secreted protein</fullName>
    </recommendedName>
</protein>
<sequence length="68" mass="7672">MMKFIRSSGLLWWIGRFCICMISPFGPSHSNICLVRPSSRHAYAGPHRLVMQEGRWSYHSSATNASGC</sequence>
<accession>A0A224XUQ2</accession>
<proteinExistence type="predicted"/>
<keyword evidence="1" id="KW-0732">Signal</keyword>
<dbReference type="EMBL" id="GFTR01000150">
    <property type="protein sequence ID" value="JAW16276.1"/>
    <property type="molecule type" value="Transcribed_RNA"/>
</dbReference>
<evidence type="ECO:0000256" key="1">
    <source>
        <dbReference type="SAM" id="SignalP"/>
    </source>
</evidence>
<feature type="chain" id="PRO_5013030737" description="Secreted protein" evidence="1">
    <location>
        <begin position="31"/>
        <end position="68"/>
    </location>
</feature>
<name>A0A224XUQ2_9HEMI</name>
<evidence type="ECO:0008006" key="3">
    <source>
        <dbReference type="Google" id="ProtNLM"/>
    </source>
</evidence>